<evidence type="ECO:0000256" key="1">
    <source>
        <dbReference type="SAM" id="MobiDB-lite"/>
    </source>
</evidence>
<keyword evidence="3" id="KW-1185">Reference proteome</keyword>
<dbReference type="AlphaFoldDB" id="A0A8X7N5H0"/>
<evidence type="ECO:0000313" key="3">
    <source>
        <dbReference type="Proteomes" id="UP000078113"/>
    </source>
</evidence>
<organism evidence="2 3">
    <name type="scientific">Tilletia walkeri</name>
    <dbReference type="NCBI Taxonomy" id="117179"/>
    <lineage>
        <taxon>Eukaryota</taxon>
        <taxon>Fungi</taxon>
        <taxon>Dikarya</taxon>
        <taxon>Basidiomycota</taxon>
        <taxon>Ustilaginomycotina</taxon>
        <taxon>Exobasidiomycetes</taxon>
        <taxon>Tilletiales</taxon>
        <taxon>Tilletiaceae</taxon>
        <taxon>Tilletia</taxon>
    </lineage>
</organism>
<gene>
    <name evidence="2" type="ORF">A4X09_0g5609</name>
</gene>
<sequence>MNRTHLSFPVLYSTFRSSTFTVTSASTESDGEETGEEDTTADTTLPTASNATLLKRRRSQSNISQRGLPYSIQAPLPIDAWGVQRCVTTRTLNPKLEVILRQLPSETGPRAQARLRKRCCEPPAFKRAKVEIPIPSYSQQESKDGNGDTCRGNSGKAWRTILEVAPDHFPPGCSPWSFGRAYETPDPRVAENALDAVEEYLKMPDDDDDDCIPRPPKWFHDPAPNIYFPLDIWDDDLGSTDAWVDLYSKQDTVIKTATYARSSHQKYCVHSKLQACHFDPDVRYYLDILRALPLLMLHIVELRRIDTLRKNVAIIAWHSSYQCDLAAALGSLERWLTPGVAPRRMGDVDAPPPFPDWTTPIAFRR</sequence>
<name>A0A8X7N5H0_9BASI</name>
<comment type="caution">
    <text evidence="2">The sequence shown here is derived from an EMBL/GenBank/DDBJ whole genome shotgun (WGS) entry which is preliminary data.</text>
</comment>
<reference evidence="2" key="1">
    <citation type="submission" date="2016-04" db="EMBL/GenBank/DDBJ databases">
        <authorList>
            <person name="Nguyen H.D."/>
            <person name="Samba Siva P."/>
            <person name="Cullis J."/>
            <person name="Levesque C.A."/>
            <person name="Hambleton S."/>
        </authorList>
    </citation>
    <scope>NUCLEOTIDE SEQUENCE</scope>
    <source>
        <strain evidence="2">DAOMC 236422</strain>
    </source>
</reference>
<dbReference type="Proteomes" id="UP000078113">
    <property type="component" value="Unassembled WGS sequence"/>
</dbReference>
<reference evidence="2" key="2">
    <citation type="journal article" date="2019" name="IMA Fungus">
        <title>Genome sequencing and comparison of five Tilletia species to identify candidate genes for the detection of regulated species infecting wheat.</title>
        <authorList>
            <person name="Nguyen H.D.T."/>
            <person name="Sultana T."/>
            <person name="Kesanakurti P."/>
            <person name="Hambleton S."/>
        </authorList>
    </citation>
    <scope>NUCLEOTIDE SEQUENCE</scope>
    <source>
        <strain evidence="2">DAOMC 236422</strain>
    </source>
</reference>
<feature type="compositionally biased region" description="Acidic residues" evidence="1">
    <location>
        <begin position="29"/>
        <end position="40"/>
    </location>
</feature>
<protein>
    <submittedName>
        <fullName evidence="2">Uncharacterized protein</fullName>
    </submittedName>
</protein>
<proteinExistence type="predicted"/>
<evidence type="ECO:0000313" key="2">
    <source>
        <dbReference type="EMBL" id="KAE8266738.1"/>
    </source>
</evidence>
<feature type="region of interest" description="Disordered" evidence="1">
    <location>
        <begin position="22"/>
        <end position="43"/>
    </location>
</feature>
<accession>A0A8X7N5H0</accession>
<dbReference type="EMBL" id="LWDG02000299">
    <property type="protein sequence ID" value="KAE8266738.1"/>
    <property type="molecule type" value="Genomic_DNA"/>
</dbReference>